<gene>
    <name evidence="1" type="ORF">AAE02nite_15110</name>
</gene>
<evidence type="ECO:0000313" key="2">
    <source>
        <dbReference type="Proteomes" id="UP000321532"/>
    </source>
</evidence>
<keyword evidence="2" id="KW-1185">Reference proteome</keyword>
<accession>A0A512AWF4</accession>
<dbReference type="Proteomes" id="UP000321532">
    <property type="component" value="Unassembled WGS sequence"/>
</dbReference>
<dbReference type="AlphaFoldDB" id="A0A512AWF4"/>
<reference evidence="1 2" key="1">
    <citation type="submission" date="2019-07" db="EMBL/GenBank/DDBJ databases">
        <title>Whole genome shotgun sequence of Adhaeribacter aerolatus NBRC 106133.</title>
        <authorList>
            <person name="Hosoyama A."/>
            <person name="Uohara A."/>
            <person name="Ohji S."/>
            <person name="Ichikawa N."/>
        </authorList>
    </citation>
    <scope>NUCLEOTIDE SEQUENCE [LARGE SCALE GENOMIC DNA]</scope>
    <source>
        <strain evidence="1 2">NBRC 106133</strain>
    </source>
</reference>
<dbReference type="EMBL" id="BJYS01000008">
    <property type="protein sequence ID" value="GEO03847.1"/>
    <property type="molecule type" value="Genomic_DNA"/>
</dbReference>
<dbReference type="OrthoDB" id="5187599at2"/>
<sequence length="102" mass="12215">MQLIQILLPLYNNQKEPFAQTVFNEIQQELTEKFGGITSFSRAPATGLWKENEEKTVKDEIIIYEVMAETLDRNWWQHYKAILEKTFRQEEILIRAWEIQVL</sequence>
<proteinExistence type="predicted"/>
<comment type="caution">
    <text evidence="1">The sequence shown here is derived from an EMBL/GenBank/DDBJ whole genome shotgun (WGS) entry which is preliminary data.</text>
</comment>
<dbReference type="RefSeq" id="WP_146896629.1">
    <property type="nucleotide sequence ID" value="NZ_BJYS01000008.1"/>
</dbReference>
<organism evidence="1 2">
    <name type="scientific">Adhaeribacter aerolatus</name>
    <dbReference type="NCBI Taxonomy" id="670289"/>
    <lineage>
        <taxon>Bacteria</taxon>
        <taxon>Pseudomonadati</taxon>
        <taxon>Bacteroidota</taxon>
        <taxon>Cytophagia</taxon>
        <taxon>Cytophagales</taxon>
        <taxon>Hymenobacteraceae</taxon>
        <taxon>Adhaeribacter</taxon>
    </lineage>
</organism>
<evidence type="ECO:0008006" key="3">
    <source>
        <dbReference type="Google" id="ProtNLM"/>
    </source>
</evidence>
<name>A0A512AWF4_9BACT</name>
<evidence type="ECO:0000313" key="1">
    <source>
        <dbReference type="EMBL" id="GEO03847.1"/>
    </source>
</evidence>
<protein>
    <recommendedName>
        <fullName evidence="3">DUF1330 domain-containing protein</fullName>
    </recommendedName>
</protein>